<sequence length="771" mass="82585">MSQSTNEIRDGGSSNSNPNPNSYWKLDEEQALVAQPTEISPLLNKDPSGKKKNAGPSTSRTEDGGGNDENCEDNGDDASSVAEEQTVIVEEVSTTRLALIMGTVWVGVFLGAMDATIIATLSASISSEFRSLSLLSWLAAAYLIANASFQPISGRLTDIFGRGPGLILSNLLFAAGNLICGLATNEHSMIAGRVVAGIGGGGLMSISTFLGSDLFPLRKRGVVQGIGNLCYGSGAMMGSVIGGLVNDHTALGWRLAFLMQVPPVLISAVLVARLVHVPPKQSDKSYLARVDFVGVFLIISFLVLLLLGLNAGGNLVPWSHPLVLASIPLSGAAFITFAIWEDRAKQPIIPVRLLLDRTIAAACITNLLCTMVVMMVFFYVPIYLQVLGNSATEAGLRILTSPLGSSAASLGSGYLMKRTGKYHILGIFSLVVHVAGCVLLTFLRDDTPKWVVSIMFLFLGSGYGAMLTITLLACVAAVDHSSQAVITSATYAFRSVGGTVGVTVASAIYQNVLKARLWERFGGLPGAAGEIARIRDDLDELSRLPEGWRDGVIQSFMDAFGAVWYTALGAKSNKVRGFSAGLLVDERYGDLTFRETQWRRPAASTARLVGETRADTFHVNKLSWSCLARRKDTIIGKQPLASVPSQILHSLAVAGGAYYTIQRTRGNFTVSSVFGFKSRLVDEPLPRAAMEPIKAGNSTTYIGLEKLVVDYINTKAPIYDFYTVLFTSSPLGPSGGSDRPTKIRLQILLLARNIESLTYLLTIFLGTFVSR</sequence>
<feature type="transmembrane region" description="Helical" evidence="7">
    <location>
        <begin position="251"/>
        <end position="274"/>
    </location>
</feature>
<dbReference type="Gene3D" id="1.20.1250.20">
    <property type="entry name" value="MFS general substrate transporter like domains"/>
    <property type="match status" value="1"/>
</dbReference>
<feature type="transmembrane region" description="Helical" evidence="7">
    <location>
        <begin position="360"/>
        <end position="382"/>
    </location>
</feature>
<keyword evidence="10" id="KW-1185">Reference proteome</keyword>
<dbReference type="Proteomes" id="UP001201980">
    <property type="component" value="Unassembled WGS sequence"/>
</dbReference>
<dbReference type="AlphaFoldDB" id="A0AAD5RXV0"/>
<proteinExistence type="predicted"/>
<evidence type="ECO:0000256" key="1">
    <source>
        <dbReference type="ARBA" id="ARBA00004127"/>
    </source>
</evidence>
<name>A0AAD5RXV0_9PEZI</name>
<keyword evidence="3 7" id="KW-0812">Transmembrane</keyword>
<feature type="transmembrane region" description="Helical" evidence="7">
    <location>
        <begin position="222"/>
        <end position="245"/>
    </location>
</feature>
<keyword evidence="2" id="KW-0813">Transport</keyword>
<evidence type="ECO:0000256" key="2">
    <source>
        <dbReference type="ARBA" id="ARBA00022448"/>
    </source>
</evidence>
<evidence type="ECO:0000256" key="4">
    <source>
        <dbReference type="ARBA" id="ARBA00022989"/>
    </source>
</evidence>
<feature type="compositionally biased region" description="Acidic residues" evidence="6">
    <location>
        <begin position="65"/>
        <end position="76"/>
    </location>
</feature>
<dbReference type="InterPro" id="IPR020846">
    <property type="entry name" value="MFS_dom"/>
</dbReference>
<feature type="transmembrane region" description="Helical" evidence="7">
    <location>
        <begin position="286"/>
        <end position="309"/>
    </location>
</feature>
<accession>A0AAD5RXV0</accession>
<dbReference type="CDD" id="cd17502">
    <property type="entry name" value="MFS_Azr1_MDR_like"/>
    <property type="match status" value="1"/>
</dbReference>
<feature type="transmembrane region" description="Helical" evidence="7">
    <location>
        <begin position="450"/>
        <end position="478"/>
    </location>
</feature>
<dbReference type="GO" id="GO:0015174">
    <property type="term" value="F:basic amino acid transmembrane transporter activity"/>
    <property type="evidence" value="ECO:0007669"/>
    <property type="project" value="TreeGrafter"/>
</dbReference>
<feature type="domain" description="Major facilitator superfamily (MFS) profile" evidence="8">
    <location>
        <begin position="100"/>
        <end position="573"/>
    </location>
</feature>
<evidence type="ECO:0000313" key="10">
    <source>
        <dbReference type="Proteomes" id="UP001201980"/>
    </source>
</evidence>
<evidence type="ECO:0000313" key="9">
    <source>
        <dbReference type="EMBL" id="KAJ2906649.1"/>
    </source>
</evidence>
<gene>
    <name evidence="9" type="ORF">MKZ38_000904</name>
</gene>
<dbReference type="SUPFAM" id="SSF103473">
    <property type="entry name" value="MFS general substrate transporter"/>
    <property type="match status" value="1"/>
</dbReference>
<feature type="region of interest" description="Disordered" evidence="6">
    <location>
        <begin position="1"/>
        <end position="82"/>
    </location>
</feature>
<dbReference type="GO" id="GO:0012505">
    <property type="term" value="C:endomembrane system"/>
    <property type="evidence" value="ECO:0007669"/>
    <property type="project" value="UniProtKB-SubCell"/>
</dbReference>
<feature type="compositionally biased region" description="Low complexity" evidence="6">
    <location>
        <begin position="13"/>
        <end position="22"/>
    </location>
</feature>
<dbReference type="PANTHER" id="PTHR23501">
    <property type="entry name" value="MAJOR FACILITATOR SUPERFAMILY"/>
    <property type="match status" value="1"/>
</dbReference>
<feature type="transmembrane region" description="Helical" evidence="7">
    <location>
        <begin position="97"/>
        <end position="122"/>
    </location>
</feature>
<feature type="transmembrane region" description="Helical" evidence="7">
    <location>
        <begin position="422"/>
        <end position="444"/>
    </location>
</feature>
<evidence type="ECO:0000259" key="8">
    <source>
        <dbReference type="PROSITE" id="PS50850"/>
    </source>
</evidence>
<evidence type="ECO:0000256" key="6">
    <source>
        <dbReference type="SAM" id="MobiDB-lite"/>
    </source>
</evidence>
<feature type="transmembrane region" description="Helical" evidence="7">
    <location>
        <begin position="394"/>
        <end position="415"/>
    </location>
</feature>
<evidence type="ECO:0000256" key="3">
    <source>
        <dbReference type="ARBA" id="ARBA00022692"/>
    </source>
</evidence>
<feature type="transmembrane region" description="Helical" evidence="7">
    <location>
        <begin position="134"/>
        <end position="153"/>
    </location>
</feature>
<dbReference type="PROSITE" id="PS50850">
    <property type="entry name" value="MFS"/>
    <property type="match status" value="1"/>
</dbReference>
<reference evidence="9" key="1">
    <citation type="submission" date="2022-07" db="EMBL/GenBank/DDBJ databases">
        <title>Draft genome sequence of Zalerion maritima ATCC 34329, a (micro)plastics degrading marine fungus.</title>
        <authorList>
            <person name="Paco A."/>
            <person name="Goncalves M.F.M."/>
            <person name="Rocha-Santos T.A.P."/>
            <person name="Alves A."/>
        </authorList>
    </citation>
    <scope>NUCLEOTIDE SEQUENCE</scope>
    <source>
        <strain evidence="9">ATCC 34329</strain>
    </source>
</reference>
<protein>
    <submittedName>
        <fullName evidence="9">Major facilitator superfamily transporter</fullName>
    </submittedName>
</protein>
<feature type="transmembrane region" description="Helical" evidence="7">
    <location>
        <begin position="165"/>
        <end position="184"/>
    </location>
</feature>
<evidence type="ECO:0000256" key="5">
    <source>
        <dbReference type="ARBA" id="ARBA00023136"/>
    </source>
</evidence>
<keyword evidence="4 7" id="KW-1133">Transmembrane helix</keyword>
<dbReference type="PANTHER" id="PTHR23501:SF191">
    <property type="entry name" value="VACUOLAR BASIC AMINO ACID TRANSPORTER 4"/>
    <property type="match status" value="1"/>
</dbReference>
<feature type="transmembrane region" description="Helical" evidence="7">
    <location>
        <begin position="190"/>
        <end position="210"/>
    </location>
</feature>
<comment type="caution">
    <text evidence="9">The sequence shown here is derived from an EMBL/GenBank/DDBJ whole genome shotgun (WGS) entry which is preliminary data.</text>
</comment>
<dbReference type="Pfam" id="PF07690">
    <property type="entry name" value="MFS_1"/>
    <property type="match status" value="1"/>
</dbReference>
<comment type="subcellular location">
    <subcellularLocation>
        <location evidence="1">Endomembrane system</location>
        <topology evidence="1">Multi-pass membrane protein</topology>
    </subcellularLocation>
</comment>
<feature type="transmembrane region" description="Helical" evidence="7">
    <location>
        <begin position="321"/>
        <end position="340"/>
    </location>
</feature>
<keyword evidence="5 7" id="KW-0472">Membrane</keyword>
<dbReference type="GO" id="GO:0000329">
    <property type="term" value="C:fungal-type vacuole membrane"/>
    <property type="evidence" value="ECO:0007669"/>
    <property type="project" value="TreeGrafter"/>
</dbReference>
<evidence type="ECO:0000256" key="7">
    <source>
        <dbReference type="SAM" id="Phobius"/>
    </source>
</evidence>
<dbReference type="EMBL" id="JAKWBI020000011">
    <property type="protein sequence ID" value="KAJ2906649.1"/>
    <property type="molecule type" value="Genomic_DNA"/>
</dbReference>
<dbReference type="InterPro" id="IPR036259">
    <property type="entry name" value="MFS_trans_sf"/>
</dbReference>
<dbReference type="InterPro" id="IPR011701">
    <property type="entry name" value="MFS"/>
</dbReference>
<organism evidence="9 10">
    <name type="scientific">Zalerion maritima</name>
    <dbReference type="NCBI Taxonomy" id="339359"/>
    <lineage>
        <taxon>Eukaryota</taxon>
        <taxon>Fungi</taxon>
        <taxon>Dikarya</taxon>
        <taxon>Ascomycota</taxon>
        <taxon>Pezizomycotina</taxon>
        <taxon>Sordariomycetes</taxon>
        <taxon>Lulworthiomycetidae</taxon>
        <taxon>Lulworthiales</taxon>
        <taxon>Lulworthiaceae</taxon>
        <taxon>Zalerion</taxon>
    </lineage>
</organism>